<name>A0A3B4C3P2_PYGNA</name>
<dbReference type="OMA" id="SALQVMM"/>
<protein>
    <recommendedName>
        <fullName evidence="7">Cyclin-dependent kinase inhibitor 2A/B (p15, inhibits CDK4)</fullName>
    </recommendedName>
</protein>
<evidence type="ECO:0000256" key="3">
    <source>
        <dbReference type="PROSITE-ProRule" id="PRU00023"/>
    </source>
</evidence>
<dbReference type="GO" id="GO:2000045">
    <property type="term" value="P:regulation of G1/S transition of mitotic cell cycle"/>
    <property type="evidence" value="ECO:0007669"/>
    <property type="project" value="TreeGrafter"/>
</dbReference>
<dbReference type="AlphaFoldDB" id="A0A3B4C3P2"/>
<reference evidence="5 6" key="1">
    <citation type="submission" date="2020-10" db="EMBL/GenBank/DDBJ databases">
        <title>Pygocentrus nattereri (red-bellied piranha) genome, fPygNat1, primary haplotype.</title>
        <authorList>
            <person name="Myers G."/>
            <person name="Meyer A."/>
            <person name="Karagic N."/>
            <person name="Pippel M."/>
            <person name="Winkler S."/>
            <person name="Tracey A."/>
            <person name="Wood J."/>
            <person name="Formenti G."/>
            <person name="Howe K."/>
            <person name="Fedrigo O."/>
            <person name="Jarvis E.D."/>
        </authorList>
    </citation>
    <scope>NUCLEOTIDE SEQUENCE [LARGE SCALE GENOMIC DNA]</scope>
</reference>
<dbReference type="InterPro" id="IPR036770">
    <property type="entry name" value="Ankyrin_rpt-contain_sf"/>
</dbReference>
<feature type="repeat" description="ANK" evidence="3">
    <location>
        <begin position="26"/>
        <end position="58"/>
    </location>
</feature>
<proteinExistence type="predicted"/>
<dbReference type="Proteomes" id="UP001501920">
    <property type="component" value="Chromosome 5"/>
</dbReference>
<feature type="repeat" description="ANK" evidence="3">
    <location>
        <begin position="92"/>
        <end position="124"/>
    </location>
</feature>
<evidence type="ECO:0000313" key="5">
    <source>
        <dbReference type="Ensembl" id="ENSPNAP00000005214.2"/>
    </source>
</evidence>
<keyword evidence="1" id="KW-0677">Repeat</keyword>
<dbReference type="GO" id="GO:0004861">
    <property type="term" value="F:cyclin-dependent protein serine/threonine kinase inhibitor activity"/>
    <property type="evidence" value="ECO:0007669"/>
    <property type="project" value="TreeGrafter"/>
</dbReference>
<dbReference type="Pfam" id="PF12796">
    <property type="entry name" value="Ank_2"/>
    <property type="match status" value="2"/>
</dbReference>
<dbReference type="GeneID" id="108410809"/>
<evidence type="ECO:0000313" key="6">
    <source>
        <dbReference type="Proteomes" id="UP001501920"/>
    </source>
</evidence>
<evidence type="ECO:0000256" key="4">
    <source>
        <dbReference type="SAM" id="MobiDB-lite"/>
    </source>
</evidence>
<feature type="region of interest" description="Disordered" evidence="4">
    <location>
        <begin position="1"/>
        <end position="23"/>
    </location>
</feature>
<reference evidence="5" key="2">
    <citation type="submission" date="2025-08" db="UniProtKB">
        <authorList>
            <consortium name="Ensembl"/>
        </authorList>
    </citation>
    <scope>IDENTIFICATION</scope>
</reference>
<dbReference type="PANTHER" id="PTHR24201:SF8">
    <property type="entry name" value="CYCLIN-DEPENDENT KINASE 4 INHIBITOR B"/>
    <property type="match status" value="1"/>
</dbReference>
<evidence type="ECO:0000256" key="2">
    <source>
        <dbReference type="ARBA" id="ARBA00023043"/>
    </source>
</evidence>
<dbReference type="CTD" id="100329528"/>
<dbReference type="Gene3D" id="1.25.40.20">
    <property type="entry name" value="Ankyrin repeat-containing domain"/>
    <property type="match status" value="1"/>
</dbReference>
<dbReference type="GeneTree" id="ENSGT00940000162423"/>
<dbReference type="InterPro" id="IPR002110">
    <property type="entry name" value="Ankyrin_rpt"/>
</dbReference>
<dbReference type="SMART" id="SM00248">
    <property type="entry name" value="ANK"/>
    <property type="match status" value="3"/>
</dbReference>
<feature type="compositionally biased region" description="Basic and acidic residues" evidence="4">
    <location>
        <begin position="153"/>
        <end position="163"/>
    </location>
</feature>
<feature type="region of interest" description="Disordered" evidence="4">
    <location>
        <begin position="120"/>
        <end position="163"/>
    </location>
</feature>
<dbReference type="STRING" id="42514.ENSPNAP00000005214"/>
<keyword evidence="6" id="KW-1185">Reference proteome</keyword>
<dbReference type="GO" id="GO:0005634">
    <property type="term" value="C:nucleus"/>
    <property type="evidence" value="ECO:0007669"/>
    <property type="project" value="TreeGrafter"/>
</dbReference>
<dbReference type="SUPFAM" id="SSF48403">
    <property type="entry name" value="Ankyrin repeat"/>
    <property type="match status" value="1"/>
</dbReference>
<dbReference type="GO" id="GO:0005737">
    <property type="term" value="C:cytoplasm"/>
    <property type="evidence" value="ECO:0007669"/>
    <property type="project" value="TreeGrafter"/>
</dbReference>
<reference evidence="5" key="3">
    <citation type="submission" date="2025-09" db="UniProtKB">
        <authorList>
            <consortium name="Ensembl"/>
        </authorList>
    </citation>
    <scope>IDENTIFICATION</scope>
</reference>
<accession>A0A3B4C3P2</accession>
<evidence type="ECO:0000256" key="1">
    <source>
        <dbReference type="ARBA" id="ARBA00022737"/>
    </source>
</evidence>
<dbReference type="PROSITE" id="PS50297">
    <property type="entry name" value="ANK_REP_REGION"/>
    <property type="match status" value="1"/>
</dbReference>
<dbReference type="PANTHER" id="PTHR24201">
    <property type="entry name" value="ANK_REP_REGION DOMAIN-CONTAINING PROTEIN"/>
    <property type="match status" value="1"/>
</dbReference>
<dbReference type="PROSITE" id="PS50088">
    <property type="entry name" value="ANK_REPEAT"/>
    <property type="match status" value="2"/>
</dbReference>
<sequence>MNNKLRDNASDPGMARGGENTEARTRMQDALATAAATGDAARAEELLRNGADVNGTNRFGRTPIQVMMMGSTRVARLLLSYGAEPNVSDMSTGATPLHDAARAGFTDTVRVLLAFKADPERRDKRGRTPADSAREAGHNNLADYMDSTASTKQRLESSEQRGL</sequence>
<dbReference type="InterPro" id="IPR050776">
    <property type="entry name" value="Ank_Repeat/CDKN_Inhibitor"/>
</dbReference>
<organism evidence="5 6">
    <name type="scientific">Pygocentrus nattereri</name>
    <name type="common">Red-bellied piranha</name>
    <dbReference type="NCBI Taxonomy" id="42514"/>
    <lineage>
        <taxon>Eukaryota</taxon>
        <taxon>Metazoa</taxon>
        <taxon>Chordata</taxon>
        <taxon>Craniata</taxon>
        <taxon>Vertebrata</taxon>
        <taxon>Euteleostomi</taxon>
        <taxon>Actinopterygii</taxon>
        <taxon>Neopterygii</taxon>
        <taxon>Teleostei</taxon>
        <taxon>Ostariophysi</taxon>
        <taxon>Characiformes</taxon>
        <taxon>Characoidei</taxon>
        <taxon>Pygocentrus</taxon>
    </lineage>
</organism>
<dbReference type="RefSeq" id="XP_017537567.1">
    <property type="nucleotide sequence ID" value="XM_017682078.2"/>
</dbReference>
<dbReference type="Ensembl" id="ENSPNAT00000005680.2">
    <property type="protein sequence ID" value="ENSPNAP00000005214.2"/>
    <property type="gene ID" value="ENSPNAG00000011486.2"/>
</dbReference>
<dbReference type="GO" id="GO:0019901">
    <property type="term" value="F:protein kinase binding"/>
    <property type="evidence" value="ECO:0007669"/>
    <property type="project" value="TreeGrafter"/>
</dbReference>
<feature type="compositionally biased region" description="Basic and acidic residues" evidence="4">
    <location>
        <begin position="120"/>
        <end position="137"/>
    </location>
</feature>
<keyword evidence="2 3" id="KW-0040">ANK repeat</keyword>
<dbReference type="GO" id="GO:0008285">
    <property type="term" value="P:negative regulation of cell population proliferation"/>
    <property type="evidence" value="ECO:0007669"/>
    <property type="project" value="TreeGrafter"/>
</dbReference>
<evidence type="ECO:0008006" key="7">
    <source>
        <dbReference type="Google" id="ProtNLM"/>
    </source>
</evidence>